<dbReference type="EMBL" id="JAEPRB010000085">
    <property type="protein sequence ID" value="KAG2222349.1"/>
    <property type="molecule type" value="Genomic_DNA"/>
</dbReference>
<proteinExistence type="inferred from homology"/>
<evidence type="ECO:0000313" key="4">
    <source>
        <dbReference type="Proteomes" id="UP000646827"/>
    </source>
</evidence>
<dbReference type="AlphaFoldDB" id="A0A8H7S419"/>
<comment type="caution">
    <text evidence="3">The sequence shown here is derived from an EMBL/GenBank/DDBJ whole genome shotgun (WGS) entry which is preliminary data.</text>
</comment>
<accession>A0A8H7S419</accession>
<dbReference type="SUPFAM" id="SSF48452">
    <property type="entry name" value="TPR-like"/>
    <property type="match status" value="1"/>
</dbReference>
<comment type="similarity">
    <text evidence="2">Belongs to the YPP1 family.</text>
</comment>
<dbReference type="OrthoDB" id="29013at2759"/>
<dbReference type="Proteomes" id="UP000646827">
    <property type="component" value="Unassembled WGS sequence"/>
</dbReference>
<dbReference type="InterPro" id="IPR051722">
    <property type="entry name" value="Endocytosis_PI4K-reg_protein"/>
</dbReference>
<dbReference type="InterPro" id="IPR011990">
    <property type="entry name" value="TPR-like_helical_dom_sf"/>
</dbReference>
<evidence type="ECO:0000256" key="1">
    <source>
        <dbReference type="ARBA" id="ARBA00002550"/>
    </source>
</evidence>
<protein>
    <submittedName>
        <fullName evidence="3">Uncharacterized protein</fullName>
    </submittedName>
</protein>
<reference evidence="3 4" key="1">
    <citation type="submission" date="2020-12" db="EMBL/GenBank/DDBJ databases">
        <title>Metabolic potential, ecology and presence of endohyphal bacteria is reflected in genomic diversity of Mucoromycotina.</title>
        <authorList>
            <person name="Muszewska A."/>
            <person name="Okrasinska A."/>
            <person name="Steczkiewicz K."/>
            <person name="Drgas O."/>
            <person name="Orlowska M."/>
            <person name="Perlinska-Lenart U."/>
            <person name="Aleksandrzak-Piekarczyk T."/>
            <person name="Szatraj K."/>
            <person name="Zielenkiewicz U."/>
            <person name="Pilsyk S."/>
            <person name="Malc E."/>
            <person name="Mieczkowski P."/>
            <person name="Kruszewska J.S."/>
            <person name="Biernat P."/>
            <person name="Pawlowska J."/>
        </authorList>
    </citation>
    <scope>NUCLEOTIDE SEQUENCE [LARGE SCALE GENOMIC DNA]</scope>
    <source>
        <strain evidence="3 4">CBS 142.35</strain>
    </source>
</reference>
<dbReference type="PANTHER" id="PTHR23083">
    <property type="entry name" value="TETRATRICOPEPTIDE REPEAT PROTEIN, TPR"/>
    <property type="match status" value="1"/>
</dbReference>
<evidence type="ECO:0000256" key="2">
    <source>
        <dbReference type="ARBA" id="ARBA00038251"/>
    </source>
</evidence>
<name>A0A8H7S419_9FUNG</name>
<comment type="function">
    <text evidence="1">Involved in endocytosis.</text>
</comment>
<dbReference type="PANTHER" id="PTHR23083:SF464">
    <property type="entry name" value="TETRATRICOPEPTIDE REPEAT DOMAIN 7, ISOFORM A"/>
    <property type="match status" value="1"/>
</dbReference>
<sequence>MEDVHSGYGLVLLIQARVIKAICFEMQGDISTALETYGAAWDVFSQHPTEKGEMLSYWIEECIYRAILLHVRSQSSARQVLPLFRGYMQLASSHWSPYWRMHKRWIIFQHYGQFLIKTYQENTYFSMPIQSTTKQSTITTTTLPKKKNDKASAYEELLCLTALYRNLLSSITIRSNTQEKARYILELANFFVETHNVIGWGEMSNIRRILQFFQKSKEHTFNSMCISRFIFFTFMRLGNYEEAIYSFRNYMELMGLPDIDKNDANGVEITPYAELDIPGRVELILIKLNSLRHIQETKMKNPEEKVTHFENENEINVIEVLLAGIQLFGRELRNGKQAAFLGDIAVELATNIDPRICDYTMEEWVPVMVACHRMRGTSYGLYASQTHDPENRAIYHNEALASLRRASDYDINSWKVHYEIALQQAQMKDIVQAMNSVGKSLQLKPDHIPSWHLLSLLNSCNQFQHVIPQALQTIQAGLQECGSGTINVPTNITFGMPVLSWNIDEKHCRAYHDQCEAYLRLRMTQLELLELLDGPEAALGGYGELFSMYTLLAQSLGMSEAQVAVQANESLQRIASIHQQGPLDLKRKN</sequence>
<dbReference type="Gene3D" id="1.25.40.10">
    <property type="entry name" value="Tetratricopeptide repeat domain"/>
    <property type="match status" value="1"/>
</dbReference>
<feature type="non-terminal residue" evidence="3">
    <location>
        <position position="589"/>
    </location>
</feature>
<organism evidence="3 4">
    <name type="scientific">Circinella minor</name>
    <dbReference type="NCBI Taxonomy" id="1195481"/>
    <lineage>
        <taxon>Eukaryota</taxon>
        <taxon>Fungi</taxon>
        <taxon>Fungi incertae sedis</taxon>
        <taxon>Mucoromycota</taxon>
        <taxon>Mucoromycotina</taxon>
        <taxon>Mucoromycetes</taxon>
        <taxon>Mucorales</taxon>
        <taxon>Lichtheimiaceae</taxon>
        <taxon>Circinella</taxon>
    </lineage>
</organism>
<keyword evidence="4" id="KW-1185">Reference proteome</keyword>
<gene>
    <name evidence="3" type="ORF">INT45_009822</name>
</gene>
<evidence type="ECO:0000313" key="3">
    <source>
        <dbReference type="EMBL" id="KAG2222349.1"/>
    </source>
</evidence>